<dbReference type="OrthoDB" id="1601230at2759"/>
<dbReference type="SUPFAM" id="SSF54909">
    <property type="entry name" value="Dimeric alpha+beta barrel"/>
    <property type="match status" value="1"/>
</dbReference>
<dbReference type="Pfam" id="PF07876">
    <property type="entry name" value="Dabb"/>
    <property type="match status" value="1"/>
</dbReference>
<dbReference type="Proteomes" id="UP000799437">
    <property type="component" value="Unassembled WGS sequence"/>
</dbReference>
<dbReference type="GeneID" id="54490304"/>
<dbReference type="RefSeq" id="XP_033604612.1">
    <property type="nucleotide sequence ID" value="XM_033749250.1"/>
</dbReference>
<comment type="subunit">
    <text evidence="1">Homodimer.</text>
</comment>
<keyword evidence="4" id="KW-1185">Reference proteome</keyword>
<dbReference type="InterPro" id="IPR011008">
    <property type="entry name" value="Dimeric_a/b-barrel"/>
</dbReference>
<dbReference type="SMART" id="SM00886">
    <property type="entry name" value="Dabb"/>
    <property type="match status" value="1"/>
</dbReference>
<name>A0A6A6WK28_9PEZI</name>
<dbReference type="AlphaFoldDB" id="A0A6A6WK28"/>
<evidence type="ECO:0000313" key="4">
    <source>
        <dbReference type="Proteomes" id="UP000799437"/>
    </source>
</evidence>
<reference evidence="3" key="1">
    <citation type="journal article" date="2020" name="Stud. Mycol.">
        <title>101 Dothideomycetes genomes: a test case for predicting lifestyles and emergence of pathogens.</title>
        <authorList>
            <person name="Haridas S."/>
            <person name="Albert R."/>
            <person name="Binder M."/>
            <person name="Bloem J."/>
            <person name="Labutti K."/>
            <person name="Salamov A."/>
            <person name="Andreopoulos B."/>
            <person name="Baker S."/>
            <person name="Barry K."/>
            <person name="Bills G."/>
            <person name="Bluhm B."/>
            <person name="Cannon C."/>
            <person name="Castanera R."/>
            <person name="Culley D."/>
            <person name="Daum C."/>
            <person name="Ezra D."/>
            <person name="Gonzalez J."/>
            <person name="Henrissat B."/>
            <person name="Kuo A."/>
            <person name="Liang C."/>
            <person name="Lipzen A."/>
            <person name="Lutzoni F."/>
            <person name="Magnuson J."/>
            <person name="Mondo S."/>
            <person name="Nolan M."/>
            <person name="Ohm R."/>
            <person name="Pangilinan J."/>
            <person name="Park H.-J."/>
            <person name="Ramirez L."/>
            <person name="Alfaro M."/>
            <person name="Sun H."/>
            <person name="Tritt A."/>
            <person name="Yoshinaga Y."/>
            <person name="Zwiers L.-H."/>
            <person name="Turgeon B."/>
            <person name="Goodwin S."/>
            <person name="Spatafora J."/>
            <person name="Crous P."/>
            <person name="Grigoriev I."/>
        </authorList>
    </citation>
    <scope>NUCLEOTIDE SEQUENCE</scope>
    <source>
        <strain evidence="3">CBS 121739</strain>
    </source>
</reference>
<organism evidence="3 4">
    <name type="scientific">Pseudovirgaria hyperparasitica</name>
    <dbReference type="NCBI Taxonomy" id="470096"/>
    <lineage>
        <taxon>Eukaryota</taxon>
        <taxon>Fungi</taxon>
        <taxon>Dikarya</taxon>
        <taxon>Ascomycota</taxon>
        <taxon>Pezizomycotina</taxon>
        <taxon>Dothideomycetes</taxon>
        <taxon>Dothideomycetes incertae sedis</taxon>
        <taxon>Acrospermales</taxon>
        <taxon>Acrospermaceae</taxon>
        <taxon>Pseudovirgaria</taxon>
    </lineage>
</organism>
<dbReference type="InterPro" id="IPR044662">
    <property type="entry name" value="HS1/DABB1-like"/>
</dbReference>
<dbReference type="PANTHER" id="PTHR33178">
    <property type="match status" value="1"/>
</dbReference>
<protein>
    <recommendedName>
        <fullName evidence="2">Stress-response A/B barrel domain-containing protein</fullName>
    </recommendedName>
</protein>
<dbReference type="PANTHER" id="PTHR33178:SF10">
    <property type="entry name" value="STRESS-RESPONSE A_B BARREL DOMAIN-CONTAINING PROTEIN"/>
    <property type="match status" value="1"/>
</dbReference>
<proteinExistence type="predicted"/>
<dbReference type="PROSITE" id="PS51502">
    <property type="entry name" value="S_R_A_B_BARREL"/>
    <property type="match status" value="1"/>
</dbReference>
<dbReference type="Gene3D" id="3.30.70.100">
    <property type="match status" value="1"/>
</dbReference>
<evidence type="ECO:0000313" key="3">
    <source>
        <dbReference type="EMBL" id="KAF2762161.1"/>
    </source>
</evidence>
<gene>
    <name evidence="3" type="ORF">EJ05DRAFT_535427</name>
</gene>
<accession>A0A6A6WK28</accession>
<evidence type="ECO:0000256" key="1">
    <source>
        <dbReference type="ARBA" id="ARBA00011738"/>
    </source>
</evidence>
<feature type="domain" description="Stress-response A/B barrel" evidence="2">
    <location>
        <begin position="3"/>
        <end position="105"/>
    </location>
</feature>
<dbReference type="EMBL" id="ML996566">
    <property type="protein sequence ID" value="KAF2762161.1"/>
    <property type="molecule type" value="Genomic_DNA"/>
</dbReference>
<sequence length="110" mass="12098">MTVTHIVLFAFKKDAQPSDVKDACVQMLALKDNCLHPTSGKPYIVSSQGGLNNSPEGMSDGHEHGFVVEFASVEDRDYYVHKDPSHTKFKDMVIPLVTGVKVVDFEAGVF</sequence>
<evidence type="ECO:0000259" key="2">
    <source>
        <dbReference type="PROSITE" id="PS51502"/>
    </source>
</evidence>
<dbReference type="InterPro" id="IPR013097">
    <property type="entry name" value="Dabb"/>
</dbReference>